<accession>A0ABQ2BSP2</accession>
<protein>
    <submittedName>
        <fullName evidence="1">Uncharacterized protein</fullName>
    </submittedName>
</protein>
<dbReference type="EMBL" id="BMHE01000004">
    <property type="protein sequence ID" value="GGI45274.1"/>
    <property type="molecule type" value="Genomic_DNA"/>
</dbReference>
<sequence length="154" mass="17796">MRLIDMTEGILSSADTKTHQRYMFPVSEHCKILTFNLDYSPSFLEDEELSWEIIRQGQAKYEENIELLAEDSWKKYVPLKNLITVSLDDPVEFRGACHRKKDSQRLFISAGEASPGLMPGHLIAGQWTITLSFHAIVTDRCEFKLEVWEEESDL</sequence>
<organism evidence="1 2">
    <name type="scientific">Paenibacillus marchantiophytorum</name>
    <dbReference type="NCBI Taxonomy" id="1619310"/>
    <lineage>
        <taxon>Bacteria</taxon>
        <taxon>Bacillati</taxon>
        <taxon>Bacillota</taxon>
        <taxon>Bacilli</taxon>
        <taxon>Bacillales</taxon>
        <taxon>Paenibacillaceae</taxon>
        <taxon>Paenibacillus</taxon>
    </lineage>
</organism>
<gene>
    <name evidence="1" type="ORF">GCM10008018_11260</name>
</gene>
<reference evidence="2" key="1">
    <citation type="journal article" date="2019" name="Int. J. Syst. Evol. Microbiol.">
        <title>The Global Catalogue of Microorganisms (GCM) 10K type strain sequencing project: providing services to taxonomists for standard genome sequencing and annotation.</title>
        <authorList>
            <consortium name="The Broad Institute Genomics Platform"/>
            <consortium name="The Broad Institute Genome Sequencing Center for Infectious Disease"/>
            <person name="Wu L."/>
            <person name="Ma J."/>
        </authorList>
    </citation>
    <scope>NUCLEOTIDE SEQUENCE [LARGE SCALE GENOMIC DNA]</scope>
    <source>
        <strain evidence="2">CGMCC 1.15043</strain>
    </source>
</reference>
<comment type="caution">
    <text evidence="1">The sequence shown here is derived from an EMBL/GenBank/DDBJ whole genome shotgun (WGS) entry which is preliminary data.</text>
</comment>
<evidence type="ECO:0000313" key="2">
    <source>
        <dbReference type="Proteomes" id="UP000615455"/>
    </source>
</evidence>
<evidence type="ECO:0000313" key="1">
    <source>
        <dbReference type="EMBL" id="GGI45274.1"/>
    </source>
</evidence>
<name>A0ABQ2BSP2_9BACL</name>
<keyword evidence="2" id="KW-1185">Reference proteome</keyword>
<dbReference type="Proteomes" id="UP000615455">
    <property type="component" value="Unassembled WGS sequence"/>
</dbReference>
<proteinExistence type="predicted"/>